<sequence>MDVLKIGMLGIAGVMIALQFKSGKQEYGLYIGFGVCLIIFSSAVLGLGSLLNSMGELKQYMTANNTYFQILLKVIGITYICEFCSGICKDAGYSSIAGQVEIFGKLSVLIAGMPILLAIIESIQEIAG</sequence>
<keyword evidence="1" id="KW-0812">Transmembrane</keyword>
<gene>
    <name evidence="2" type="ORF">EDD76_1066</name>
</gene>
<accession>A0A4R1QZC8</accession>
<keyword evidence="1" id="KW-1133">Transmembrane helix</keyword>
<dbReference type="InterPro" id="IPR025664">
    <property type="entry name" value="Spore_III_AC/AD"/>
</dbReference>
<organism evidence="2 3">
    <name type="scientific">Kineothrix alysoides</name>
    <dbReference type="NCBI Taxonomy" id="1469948"/>
    <lineage>
        <taxon>Bacteria</taxon>
        <taxon>Bacillati</taxon>
        <taxon>Bacillota</taxon>
        <taxon>Clostridia</taxon>
        <taxon>Lachnospirales</taxon>
        <taxon>Lachnospiraceae</taxon>
        <taxon>Kineothrix</taxon>
    </lineage>
</organism>
<dbReference type="AlphaFoldDB" id="A0A4R1QZC8"/>
<comment type="caution">
    <text evidence="2">The sequence shown here is derived from an EMBL/GenBank/DDBJ whole genome shotgun (WGS) entry which is preliminary data.</text>
</comment>
<keyword evidence="1" id="KW-0472">Membrane</keyword>
<dbReference type="STRING" id="1469948.GCA_000732725_01483"/>
<dbReference type="RefSeq" id="WP_031390199.1">
    <property type="nucleotide sequence ID" value="NZ_JPNB01000001.1"/>
</dbReference>
<proteinExistence type="predicted"/>
<reference evidence="2 3" key="1">
    <citation type="submission" date="2019-03" db="EMBL/GenBank/DDBJ databases">
        <title>Genomic Encyclopedia of Type Strains, Phase IV (KMG-IV): sequencing the most valuable type-strain genomes for metagenomic binning, comparative biology and taxonomic classification.</title>
        <authorList>
            <person name="Goeker M."/>
        </authorList>
    </citation>
    <scope>NUCLEOTIDE SEQUENCE [LARGE SCALE GENOMIC DNA]</scope>
    <source>
        <strain evidence="2 3">DSM 100556</strain>
    </source>
</reference>
<feature type="transmembrane region" description="Helical" evidence="1">
    <location>
        <begin position="102"/>
        <end position="120"/>
    </location>
</feature>
<evidence type="ECO:0000256" key="1">
    <source>
        <dbReference type="SAM" id="Phobius"/>
    </source>
</evidence>
<protein>
    <submittedName>
        <fullName evidence="2">Stage III sporulation protein AD</fullName>
    </submittedName>
</protein>
<name>A0A4R1QZC8_9FIRM</name>
<dbReference type="EMBL" id="SLUO01000006">
    <property type="protein sequence ID" value="TCL58354.1"/>
    <property type="molecule type" value="Genomic_DNA"/>
</dbReference>
<evidence type="ECO:0000313" key="3">
    <source>
        <dbReference type="Proteomes" id="UP000295718"/>
    </source>
</evidence>
<keyword evidence="3" id="KW-1185">Reference proteome</keyword>
<evidence type="ECO:0000313" key="2">
    <source>
        <dbReference type="EMBL" id="TCL58354.1"/>
    </source>
</evidence>
<dbReference type="Pfam" id="PF06686">
    <property type="entry name" value="SpoIIIAC"/>
    <property type="match status" value="2"/>
</dbReference>
<feature type="transmembrane region" description="Helical" evidence="1">
    <location>
        <begin position="29"/>
        <end position="51"/>
    </location>
</feature>
<dbReference type="OrthoDB" id="1682150at2"/>
<dbReference type="Proteomes" id="UP000295718">
    <property type="component" value="Unassembled WGS sequence"/>
</dbReference>